<proteinExistence type="predicted"/>
<feature type="compositionally biased region" description="Polar residues" evidence="1">
    <location>
        <begin position="171"/>
        <end position="182"/>
    </location>
</feature>
<keyword evidence="3" id="KW-1185">Reference proteome</keyword>
<comment type="caution">
    <text evidence="2">The sequence shown here is derived from an EMBL/GenBank/DDBJ whole genome shotgun (WGS) entry which is preliminary data.</text>
</comment>
<evidence type="ECO:0000313" key="2">
    <source>
        <dbReference type="EMBL" id="KAL3677420.1"/>
    </source>
</evidence>
<dbReference type="AlphaFoldDB" id="A0ABD3GH56"/>
<reference evidence="2 3" key="1">
    <citation type="submission" date="2024-09" db="EMBL/GenBank/DDBJ databases">
        <title>Chromosome-scale assembly of Riccia sorocarpa.</title>
        <authorList>
            <person name="Paukszto L."/>
        </authorList>
    </citation>
    <scope>NUCLEOTIDE SEQUENCE [LARGE SCALE GENOMIC DNA]</scope>
    <source>
        <strain evidence="2">LP-2024</strain>
        <tissue evidence="2">Aerial parts of the thallus</tissue>
    </source>
</reference>
<organism evidence="2 3">
    <name type="scientific">Riccia sorocarpa</name>
    <dbReference type="NCBI Taxonomy" id="122646"/>
    <lineage>
        <taxon>Eukaryota</taxon>
        <taxon>Viridiplantae</taxon>
        <taxon>Streptophyta</taxon>
        <taxon>Embryophyta</taxon>
        <taxon>Marchantiophyta</taxon>
        <taxon>Marchantiopsida</taxon>
        <taxon>Marchantiidae</taxon>
        <taxon>Marchantiales</taxon>
        <taxon>Ricciaceae</taxon>
        <taxon>Riccia</taxon>
    </lineage>
</organism>
<accession>A0ABD3GH56</accession>
<feature type="compositionally biased region" description="Basic and acidic residues" evidence="1">
    <location>
        <begin position="125"/>
        <end position="137"/>
    </location>
</feature>
<evidence type="ECO:0000256" key="1">
    <source>
        <dbReference type="SAM" id="MobiDB-lite"/>
    </source>
</evidence>
<dbReference type="Proteomes" id="UP001633002">
    <property type="component" value="Unassembled WGS sequence"/>
</dbReference>
<feature type="region of interest" description="Disordered" evidence="1">
    <location>
        <begin position="107"/>
        <end position="182"/>
    </location>
</feature>
<evidence type="ECO:0000313" key="3">
    <source>
        <dbReference type="Proteomes" id="UP001633002"/>
    </source>
</evidence>
<protein>
    <submittedName>
        <fullName evidence="2">Uncharacterized protein</fullName>
    </submittedName>
</protein>
<gene>
    <name evidence="2" type="ORF">R1sor_027368</name>
</gene>
<name>A0ABD3GH56_9MARC</name>
<dbReference type="EMBL" id="JBJQOH010000008">
    <property type="protein sequence ID" value="KAL3677420.1"/>
    <property type="molecule type" value="Genomic_DNA"/>
</dbReference>
<sequence>MARRNEDLFGRRFSIGGGFNPMSVMGTPLPEDDDSKVDAYSQIMSSQPIRLRSRTPVHLHPERNYGSQPRDFPANFAFLPTVRIPPSPRFIGQPHSNFYPPQFMPPLFNAAATDRPSTDQTEVPVRAKEVPSERQSNDRPVVPEEIVPPSTAEESDVQAIPRPKNAAGNKKQGQQASSSVAR</sequence>